<accession>A0ACB7P9I2</accession>
<name>A0ACB7P9I2_9PEZI</name>
<comment type="caution">
    <text evidence="1">The sequence shown here is derived from an EMBL/GenBank/DDBJ whole genome shotgun (WGS) entry which is preliminary data.</text>
</comment>
<evidence type="ECO:0000313" key="1">
    <source>
        <dbReference type="EMBL" id="KAH6631506.1"/>
    </source>
</evidence>
<protein>
    <submittedName>
        <fullName evidence="1">Uncharacterized protein</fullName>
    </submittedName>
</protein>
<evidence type="ECO:0000313" key="2">
    <source>
        <dbReference type="Proteomes" id="UP000724584"/>
    </source>
</evidence>
<dbReference type="EMBL" id="JAGIZQ010000004">
    <property type="protein sequence ID" value="KAH6631506.1"/>
    <property type="molecule type" value="Genomic_DNA"/>
</dbReference>
<reference evidence="1 2" key="1">
    <citation type="journal article" date="2021" name="Nat. Commun.">
        <title>Genetic determinants of endophytism in the Arabidopsis root mycobiome.</title>
        <authorList>
            <person name="Mesny F."/>
            <person name="Miyauchi S."/>
            <person name="Thiergart T."/>
            <person name="Pickel B."/>
            <person name="Atanasova L."/>
            <person name="Karlsson M."/>
            <person name="Huettel B."/>
            <person name="Barry K.W."/>
            <person name="Haridas S."/>
            <person name="Chen C."/>
            <person name="Bauer D."/>
            <person name="Andreopoulos W."/>
            <person name="Pangilinan J."/>
            <person name="LaButti K."/>
            <person name="Riley R."/>
            <person name="Lipzen A."/>
            <person name="Clum A."/>
            <person name="Drula E."/>
            <person name="Henrissat B."/>
            <person name="Kohler A."/>
            <person name="Grigoriev I.V."/>
            <person name="Martin F.M."/>
            <person name="Hacquard S."/>
        </authorList>
    </citation>
    <scope>NUCLEOTIDE SEQUENCE [LARGE SCALE GENOMIC DNA]</scope>
    <source>
        <strain evidence="1 2">MPI-SDFR-AT-0079</strain>
    </source>
</reference>
<dbReference type="Proteomes" id="UP000724584">
    <property type="component" value="Unassembled WGS sequence"/>
</dbReference>
<proteinExistence type="predicted"/>
<keyword evidence="2" id="KW-1185">Reference proteome</keyword>
<sequence length="239" mass="25713">MKLTLILPTILTLLTPLTTAQSPSDDQGASCGRRNTERYCAGTNYTTSLLKDYLCGDPRLGPTHLPHFSDDTPTARALAVAVSGYDRLGGLCPGAFLERWYDNEKASWVYPPQDGFVVADPEGGPQAGRPGMPIKGNVTLAVETLLDRFGSEYGAFVSPAGAPYAQRALPPGNLVGGDQEYPYNYHIYSVVKPLVVSAGPIAGWFGQAGAGVQYKLYDRVNNLISQGYLRREDPSVLLA</sequence>
<gene>
    <name evidence="1" type="ORF">F5144DRAFT_511122</name>
</gene>
<organism evidence="1 2">
    <name type="scientific">Chaetomium tenue</name>
    <dbReference type="NCBI Taxonomy" id="1854479"/>
    <lineage>
        <taxon>Eukaryota</taxon>
        <taxon>Fungi</taxon>
        <taxon>Dikarya</taxon>
        <taxon>Ascomycota</taxon>
        <taxon>Pezizomycotina</taxon>
        <taxon>Sordariomycetes</taxon>
        <taxon>Sordariomycetidae</taxon>
        <taxon>Sordariales</taxon>
        <taxon>Chaetomiaceae</taxon>
        <taxon>Chaetomium</taxon>
    </lineage>
</organism>